<dbReference type="InterPro" id="IPR013022">
    <property type="entry name" value="Xyl_isomerase-like_TIM-brl"/>
</dbReference>
<keyword evidence="3 4" id="KW-0170">Cobalt</keyword>
<comment type="similarity">
    <text evidence="4">Belongs to the IolE/MocC family.</text>
</comment>
<sequence>MTAETKIQFGCAPIAWTNDDMPELGGENTFEQCISEMALAGYTGTEIGNKYPRDPETLKKYLDLRNLRVASAWFSAFLTTKPFEETKQAFLEHRDFLHAMGAKVIVVSEQGHSVQGQMDTPVFKGKPVFTDTDWDKLTHGLEALGELANEKGMEIVYHHHMGTGVQTTTEINRLMENTAADKVSLLFDTGHLVFSGENPIEIYQKYQSRIKHIHFKDIRESVAKEVKDNQDSFLTGVKKGVFTVPGDGMIDFDPIMKAISESGYEGWIVVEAEQDPAKANPFEYALKGRRHIDQLMPQKQLI</sequence>
<proteinExistence type="inferred from homology"/>
<dbReference type="UniPathway" id="UPA00076">
    <property type="reaction ID" value="UER00144"/>
</dbReference>
<dbReference type="AlphaFoldDB" id="A0A0M0G974"/>
<dbReference type="GO" id="GO:0030145">
    <property type="term" value="F:manganese ion binding"/>
    <property type="evidence" value="ECO:0007669"/>
    <property type="project" value="UniProtKB-UniRule"/>
</dbReference>
<dbReference type="InterPro" id="IPR050312">
    <property type="entry name" value="IolE/XylAMocC-like"/>
</dbReference>
<reference evidence="7" key="1">
    <citation type="submission" date="2015-07" db="EMBL/GenBank/DDBJ databases">
        <title>Fjat-10036 dsm4.</title>
        <authorList>
            <person name="Liu B."/>
            <person name="Wang J."/>
            <person name="Zhu Y."/>
            <person name="Liu G."/>
            <person name="Chen Q."/>
            <person name="Chen Z."/>
            <person name="Lan J."/>
            <person name="Che J."/>
            <person name="Ge C."/>
            <person name="Shi H."/>
            <person name="Pan Z."/>
            <person name="Liu X."/>
        </authorList>
    </citation>
    <scope>NUCLEOTIDE SEQUENCE [LARGE SCALE GENOMIC DNA]</scope>
    <source>
        <strain evidence="7">DSM 4</strain>
    </source>
</reference>
<dbReference type="STRING" id="1459.AF332_05870"/>
<keyword evidence="1 4" id="KW-0464">Manganese</keyword>
<dbReference type="Pfam" id="PF01261">
    <property type="entry name" value="AP_endonuc_2"/>
    <property type="match status" value="1"/>
</dbReference>
<dbReference type="InterPro" id="IPR023952">
    <property type="entry name" value="IolE"/>
</dbReference>
<dbReference type="InterPro" id="IPR036237">
    <property type="entry name" value="Xyl_isomerase-like_sf"/>
</dbReference>
<protein>
    <recommendedName>
        <fullName evidence="4">Inosose dehydratase</fullName>
        <ecNumber evidence="4">4.2.1.44</ecNumber>
    </recommendedName>
    <alternativeName>
        <fullName evidence="4">2-keto-myo-inositol dehydratase</fullName>
        <shortName evidence="4">2KMI dehydratase</shortName>
    </alternativeName>
</protein>
<organism evidence="6 7">
    <name type="scientific">Sporosarcina globispora</name>
    <name type="common">Bacillus globisporus</name>
    <dbReference type="NCBI Taxonomy" id="1459"/>
    <lineage>
        <taxon>Bacteria</taxon>
        <taxon>Bacillati</taxon>
        <taxon>Bacillota</taxon>
        <taxon>Bacilli</taxon>
        <taxon>Bacillales</taxon>
        <taxon>Caryophanaceae</taxon>
        <taxon>Sporosarcina</taxon>
    </lineage>
</organism>
<dbReference type="Proteomes" id="UP000037109">
    <property type="component" value="Unassembled WGS sequence"/>
</dbReference>
<evidence type="ECO:0000259" key="5">
    <source>
        <dbReference type="Pfam" id="PF01261"/>
    </source>
</evidence>
<evidence type="ECO:0000256" key="3">
    <source>
        <dbReference type="ARBA" id="ARBA00023285"/>
    </source>
</evidence>
<dbReference type="OrthoDB" id="9779184at2"/>
<keyword evidence="7" id="KW-1185">Reference proteome</keyword>
<comment type="cofactor">
    <cofactor evidence="4">
        <name>glutathione</name>
        <dbReference type="ChEBI" id="CHEBI:57925"/>
    </cofactor>
</comment>
<evidence type="ECO:0000313" key="6">
    <source>
        <dbReference type="EMBL" id="KON86394.1"/>
    </source>
</evidence>
<dbReference type="RefSeq" id="WP_053433757.1">
    <property type="nucleotide sequence ID" value="NZ_LGUF01000007.1"/>
</dbReference>
<dbReference type="SUPFAM" id="SSF51658">
    <property type="entry name" value="Xylose isomerase-like"/>
    <property type="match status" value="1"/>
</dbReference>
<comment type="function">
    <text evidence="4">Catalyzes the dehydration of inosose (2-keto-myo-inositol, 2KMI or 2,4,6/3,5-pentahydroxycyclohexanone) to 3D-(3,5/4)-trihydroxycyclohexane-1,2-dione (D-2,3-diketo-4-deoxy-epi-inositol).</text>
</comment>
<name>A0A0M0G974_SPOGL</name>
<dbReference type="GO" id="GO:0050114">
    <property type="term" value="F:myo-inosose-2 dehydratase activity"/>
    <property type="evidence" value="ECO:0007669"/>
    <property type="project" value="UniProtKB-UniRule"/>
</dbReference>
<evidence type="ECO:0000313" key="7">
    <source>
        <dbReference type="Proteomes" id="UP000037109"/>
    </source>
</evidence>
<dbReference type="EMBL" id="LGUF01000007">
    <property type="protein sequence ID" value="KON86394.1"/>
    <property type="molecule type" value="Genomic_DNA"/>
</dbReference>
<evidence type="ECO:0000256" key="4">
    <source>
        <dbReference type="HAMAP-Rule" id="MF_01672"/>
    </source>
</evidence>
<dbReference type="InterPro" id="IPR030823">
    <property type="entry name" value="IolE/MocC"/>
</dbReference>
<comment type="catalytic activity">
    <reaction evidence="4">
        <text>scyllo-inosose = 3D-3,5/4-trihydroxycyclohexane-1,2-dione + H2O</text>
        <dbReference type="Rhea" id="RHEA:14065"/>
        <dbReference type="ChEBI" id="CHEBI:15377"/>
        <dbReference type="ChEBI" id="CHEBI:17811"/>
        <dbReference type="ChEBI" id="CHEBI:28446"/>
        <dbReference type="EC" id="4.2.1.44"/>
    </reaction>
</comment>
<dbReference type="HAMAP" id="MF_01672">
    <property type="entry name" value="IolE"/>
    <property type="match status" value="1"/>
</dbReference>
<dbReference type="PATRIC" id="fig|1459.3.peg.1233"/>
<evidence type="ECO:0000256" key="1">
    <source>
        <dbReference type="ARBA" id="ARBA00023211"/>
    </source>
</evidence>
<dbReference type="Gene3D" id="3.20.20.150">
    <property type="entry name" value="Divalent-metal-dependent TIM barrel enzymes"/>
    <property type="match status" value="1"/>
</dbReference>
<evidence type="ECO:0000256" key="2">
    <source>
        <dbReference type="ARBA" id="ARBA00023239"/>
    </source>
</evidence>
<gene>
    <name evidence="4" type="primary">iolE</name>
    <name evidence="6" type="ORF">AF332_05870</name>
</gene>
<comment type="cofactor">
    <cofactor evidence="4">
        <name>Co(2+)</name>
        <dbReference type="ChEBI" id="CHEBI:48828"/>
    </cofactor>
    <cofactor evidence="4">
        <name>Mn(2+)</name>
        <dbReference type="ChEBI" id="CHEBI:29035"/>
    </cofactor>
</comment>
<keyword evidence="2 4" id="KW-0456">Lyase</keyword>
<comment type="pathway">
    <text evidence="4">Polyol metabolism; myo-inositol degradation into acetyl-CoA; acetyl-CoA from myo-inositol: step 2/7.</text>
</comment>
<dbReference type="PANTHER" id="PTHR12110:SF41">
    <property type="entry name" value="INOSOSE DEHYDRATASE"/>
    <property type="match status" value="1"/>
</dbReference>
<dbReference type="NCBIfam" id="TIGR04379">
    <property type="entry name" value="myo_inos_iolE"/>
    <property type="match status" value="1"/>
</dbReference>
<dbReference type="GO" id="GO:0019310">
    <property type="term" value="P:inositol catabolic process"/>
    <property type="evidence" value="ECO:0007669"/>
    <property type="project" value="UniProtKB-UniRule"/>
</dbReference>
<comment type="caution">
    <text evidence="6">The sequence shown here is derived from an EMBL/GenBank/DDBJ whole genome shotgun (WGS) entry which is preliminary data.</text>
</comment>
<accession>A0A0M0G974</accession>
<dbReference type="EC" id="4.2.1.44" evidence="4"/>
<dbReference type="PANTHER" id="PTHR12110">
    <property type="entry name" value="HYDROXYPYRUVATE ISOMERASE"/>
    <property type="match status" value="1"/>
</dbReference>
<feature type="domain" description="Xylose isomerase-like TIM barrel" evidence="5">
    <location>
        <begin position="37"/>
        <end position="292"/>
    </location>
</feature>